<feature type="compositionally biased region" description="Basic and acidic residues" evidence="1">
    <location>
        <begin position="612"/>
        <end position="637"/>
    </location>
</feature>
<dbReference type="STRING" id="121845.A0A3Q0J346"/>
<feature type="region of interest" description="Disordered" evidence="1">
    <location>
        <begin position="413"/>
        <end position="498"/>
    </location>
</feature>
<feature type="region of interest" description="Disordered" evidence="1">
    <location>
        <begin position="572"/>
        <end position="695"/>
    </location>
</feature>
<dbReference type="PaxDb" id="121845-A0A3Q0J346"/>
<dbReference type="AlphaFoldDB" id="A0A3Q0J346"/>
<feature type="compositionally biased region" description="Low complexity" evidence="1">
    <location>
        <begin position="592"/>
        <end position="603"/>
    </location>
</feature>
<organism evidence="2 3">
    <name type="scientific">Diaphorina citri</name>
    <name type="common">Asian citrus psyllid</name>
    <dbReference type="NCBI Taxonomy" id="121845"/>
    <lineage>
        <taxon>Eukaryota</taxon>
        <taxon>Metazoa</taxon>
        <taxon>Ecdysozoa</taxon>
        <taxon>Arthropoda</taxon>
        <taxon>Hexapoda</taxon>
        <taxon>Insecta</taxon>
        <taxon>Pterygota</taxon>
        <taxon>Neoptera</taxon>
        <taxon>Paraneoptera</taxon>
        <taxon>Hemiptera</taxon>
        <taxon>Sternorrhyncha</taxon>
        <taxon>Psylloidea</taxon>
        <taxon>Psyllidae</taxon>
        <taxon>Diaphorininae</taxon>
        <taxon>Diaphorina</taxon>
    </lineage>
</organism>
<feature type="compositionally biased region" description="Pro residues" evidence="1">
    <location>
        <begin position="447"/>
        <end position="462"/>
    </location>
</feature>
<name>A0A3Q0J346_DIACI</name>
<accession>A0A3Q0J346</accession>
<keyword evidence="2" id="KW-1185">Reference proteome</keyword>
<dbReference type="RefSeq" id="XP_026681150.1">
    <property type="nucleotide sequence ID" value="XM_026825349.1"/>
</dbReference>
<reference evidence="3" key="1">
    <citation type="submission" date="2025-08" db="UniProtKB">
        <authorList>
            <consortium name="RefSeq"/>
        </authorList>
    </citation>
    <scope>IDENTIFICATION</scope>
</reference>
<dbReference type="Proteomes" id="UP000079169">
    <property type="component" value="Unplaced"/>
</dbReference>
<dbReference type="KEGG" id="dci:103511807"/>
<feature type="compositionally biased region" description="Low complexity" evidence="1">
    <location>
        <begin position="139"/>
        <end position="151"/>
    </location>
</feature>
<gene>
    <name evidence="3" type="primary">LOC103511807</name>
</gene>
<protein>
    <submittedName>
        <fullName evidence="3">Leucine-rich repeat extensin-like protein 5</fullName>
    </submittedName>
</protein>
<proteinExistence type="predicted"/>
<evidence type="ECO:0000256" key="1">
    <source>
        <dbReference type="SAM" id="MobiDB-lite"/>
    </source>
</evidence>
<feature type="compositionally biased region" description="Polar residues" evidence="1">
    <location>
        <begin position="413"/>
        <end position="443"/>
    </location>
</feature>
<feature type="compositionally biased region" description="Low complexity" evidence="1">
    <location>
        <begin position="272"/>
        <end position="282"/>
    </location>
</feature>
<feature type="compositionally biased region" description="Low complexity" evidence="1">
    <location>
        <begin position="298"/>
        <end position="307"/>
    </location>
</feature>
<dbReference type="Gene3D" id="1.20.58.1880">
    <property type="match status" value="2"/>
</dbReference>
<feature type="region of interest" description="Disordered" evidence="1">
    <location>
        <begin position="260"/>
        <end position="344"/>
    </location>
</feature>
<feature type="region of interest" description="Disordered" evidence="1">
    <location>
        <begin position="132"/>
        <end position="151"/>
    </location>
</feature>
<feature type="compositionally biased region" description="Polar residues" evidence="1">
    <location>
        <begin position="572"/>
        <end position="582"/>
    </location>
</feature>
<feature type="compositionally biased region" description="Polar residues" evidence="1">
    <location>
        <begin position="318"/>
        <end position="341"/>
    </location>
</feature>
<feature type="compositionally biased region" description="Pro residues" evidence="1">
    <location>
        <begin position="655"/>
        <end position="682"/>
    </location>
</feature>
<evidence type="ECO:0000313" key="3">
    <source>
        <dbReference type="RefSeq" id="XP_026681150.1"/>
    </source>
</evidence>
<sequence length="695" mass="75202">MKIQQNEMRELKVDKLRLPHECTICRKLVTASRRLLRSHASQYGVAEDDIPIDARVCVSCRASRRNRFTCCPIPSCVNHTTNRAKRLRLLPSKFHSLPPHLKSTLANEFPEINRRHYQVLLAVVHPSTEEADDPWALKTPSSRPVSPSGGSTPPYCLRECGTKWTAVSAIVGPSKTSHQCKSFYFNYRKTLGLDVLVQEYNKCRDGKLSGIRTICCAAVSAIVGPSKTSHQCKSFYFNYRKTLGLDVLVQDYNKNHFGTERKPALTDEEESGSSTSSCDGLPSGVGGSGALIDSDTTSAPSPSQQGPKPSPLCPPRISESSDTTVSTHRGTPTRPTSASQSRCHRAPWHTLQEAYLSAAHLGRPQFEKHYFKPSLSLGTVPETADEGTTEHPSTNSPLTVKDLMLGVIEISLKNSQGGTPSSDANTKNNPPTISSILKTSESTGAGAPPPNLPPLAPPPPQSKPLSMVREAEPVTLDLSIKKPRGAEPTYPPTNKPALSLPHPVMYRAAPDTSNYYHSMMEVGRPQQAPNEVYGAPGSHLVMAVPGAAHLSVSRQPNTPSHMKPNKVRITSLSPSQHQQNRMSPSQGGGSSTSGSKLSLPPGSRTSSPRHQAPPDRYQESHHPGHTIKDMHGGHAMKESPGGSITQGTPVHSRLYPPPPSNERGAPPPPEFYGKPPSGPPNPAHRSSGKSDDTYF</sequence>
<dbReference type="GeneID" id="103511807"/>
<evidence type="ECO:0000313" key="2">
    <source>
        <dbReference type="Proteomes" id="UP000079169"/>
    </source>
</evidence>